<protein>
    <submittedName>
        <fullName evidence="2">Uncharacterized protein</fullName>
    </submittedName>
</protein>
<keyword evidence="3" id="KW-1185">Reference proteome</keyword>
<accession>T0HH95</accession>
<sequence length="45" mass="4585">MIRPANQGVIIMFVAKIQNAAFAFLGAVVVASLFVSAAVPVAPIA</sequence>
<reference evidence="2 3" key="1">
    <citation type="journal article" date="2013" name="Genome Announc.">
        <title>Draft Genome Sequence of Sphingobium lactosutens Strain DS20T, Isolated from a Hexachlorocyclohexane Dumpsite.</title>
        <authorList>
            <person name="Kumar R."/>
            <person name="Dwivedi V."/>
            <person name="Negi V."/>
            <person name="Khurana J.P."/>
            <person name="Lal R."/>
        </authorList>
    </citation>
    <scope>NUCLEOTIDE SEQUENCE [LARGE SCALE GENOMIC DNA]</scope>
    <source>
        <strain evidence="2 3">DS20</strain>
    </source>
</reference>
<proteinExistence type="predicted"/>
<organism evidence="2 3">
    <name type="scientific">Sphingobium lactosutens DS20</name>
    <dbReference type="NCBI Taxonomy" id="1331060"/>
    <lineage>
        <taxon>Bacteria</taxon>
        <taxon>Pseudomonadati</taxon>
        <taxon>Pseudomonadota</taxon>
        <taxon>Alphaproteobacteria</taxon>
        <taxon>Sphingomonadales</taxon>
        <taxon>Sphingomonadaceae</taxon>
        <taxon>Sphingobium</taxon>
    </lineage>
</organism>
<keyword evidence="1" id="KW-1133">Transmembrane helix</keyword>
<comment type="caution">
    <text evidence="2">The sequence shown here is derived from an EMBL/GenBank/DDBJ whole genome shotgun (WGS) entry which is preliminary data.</text>
</comment>
<evidence type="ECO:0000313" key="2">
    <source>
        <dbReference type="EMBL" id="EQB12377.1"/>
    </source>
</evidence>
<dbReference type="Proteomes" id="UP000015531">
    <property type="component" value="Unassembled WGS sequence"/>
</dbReference>
<dbReference type="PATRIC" id="fig|1331060.3.peg.3806"/>
<evidence type="ECO:0000313" key="3">
    <source>
        <dbReference type="Proteomes" id="UP000015531"/>
    </source>
</evidence>
<dbReference type="AlphaFoldDB" id="T0HH95"/>
<name>T0HH95_9SPHN</name>
<evidence type="ECO:0000256" key="1">
    <source>
        <dbReference type="SAM" id="Phobius"/>
    </source>
</evidence>
<dbReference type="eggNOG" id="ENOG503134A">
    <property type="taxonomic scope" value="Bacteria"/>
</dbReference>
<keyword evidence="1" id="KW-0812">Transmembrane</keyword>
<gene>
    <name evidence="2" type="ORF">RLDS_19715</name>
</gene>
<keyword evidence="1" id="KW-0472">Membrane</keyword>
<dbReference type="EMBL" id="ATDP01000103">
    <property type="protein sequence ID" value="EQB12377.1"/>
    <property type="molecule type" value="Genomic_DNA"/>
</dbReference>
<feature type="transmembrane region" description="Helical" evidence="1">
    <location>
        <begin position="21"/>
        <end position="42"/>
    </location>
</feature>